<feature type="region of interest" description="Disordered" evidence="4">
    <location>
        <begin position="30"/>
        <end position="109"/>
    </location>
</feature>
<evidence type="ECO:0000313" key="6">
    <source>
        <dbReference type="EMBL" id="CBJ30051.1"/>
    </source>
</evidence>
<dbReference type="Pfam" id="PF21041">
    <property type="entry name" value="XMAP215_CLASP_TOG"/>
    <property type="match status" value="1"/>
</dbReference>
<feature type="domain" description="TOG" evidence="5">
    <location>
        <begin position="97"/>
        <end position="324"/>
    </location>
</feature>
<dbReference type="InterPro" id="IPR016024">
    <property type="entry name" value="ARM-type_fold"/>
</dbReference>
<feature type="compositionally biased region" description="Polar residues" evidence="4">
    <location>
        <begin position="2128"/>
        <end position="2141"/>
    </location>
</feature>
<dbReference type="STRING" id="2880.D7FMY7"/>
<feature type="region of interest" description="Disordered" evidence="4">
    <location>
        <begin position="1516"/>
        <end position="1610"/>
    </location>
</feature>
<evidence type="ECO:0000256" key="1">
    <source>
        <dbReference type="ARBA" id="ARBA00004245"/>
    </source>
</evidence>
<dbReference type="InParanoid" id="D7FMY7"/>
<gene>
    <name evidence="6" type="ORF">Esi_0172_0034</name>
</gene>
<reference evidence="6 7" key="1">
    <citation type="journal article" date="2010" name="Nature">
        <title>The Ectocarpus genome and the independent evolution of multicellularity in brown algae.</title>
        <authorList>
            <person name="Cock J.M."/>
            <person name="Sterck L."/>
            <person name="Rouze P."/>
            <person name="Scornet D."/>
            <person name="Allen A.E."/>
            <person name="Amoutzias G."/>
            <person name="Anthouard V."/>
            <person name="Artiguenave F."/>
            <person name="Aury J.M."/>
            <person name="Badger J.H."/>
            <person name="Beszteri B."/>
            <person name="Billiau K."/>
            <person name="Bonnet E."/>
            <person name="Bothwell J.H."/>
            <person name="Bowler C."/>
            <person name="Boyen C."/>
            <person name="Brownlee C."/>
            <person name="Carrano C.J."/>
            <person name="Charrier B."/>
            <person name="Cho G.Y."/>
            <person name="Coelho S.M."/>
            <person name="Collen J."/>
            <person name="Corre E."/>
            <person name="Da Silva C."/>
            <person name="Delage L."/>
            <person name="Delaroque N."/>
            <person name="Dittami S.M."/>
            <person name="Doulbeau S."/>
            <person name="Elias M."/>
            <person name="Farnham G."/>
            <person name="Gachon C.M."/>
            <person name="Gschloessl B."/>
            <person name="Heesch S."/>
            <person name="Jabbari K."/>
            <person name="Jubin C."/>
            <person name="Kawai H."/>
            <person name="Kimura K."/>
            <person name="Kloareg B."/>
            <person name="Kupper F.C."/>
            <person name="Lang D."/>
            <person name="Le Bail A."/>
            <person name="Leblanc C."/>
            <person name="Lerouge P."/>
            <person name="Lohr M."/>
            <person name="Lopez P.J."/>
            <person name="Martens C."/>
            <person name="Maumus F."/>
            <person name="Michel G."/>
            <person name="Miranda-Saavedra D."/>
            <person name="Morales J."/>
            <person name="Moreau H."/>
            <person name="Motomura T."/>
            <person name="Nagasato C."/>
            <person name="Napoli C.A."/>
            <person name="Nelson D.R."/>
            <person name="Nyvall-Collen P."/>
            <person name="Peters A.F."/>
            <person name="Pommier C."/>
            <person name="Potin P."/>
            <person name="Poulain J."/>
            <person name="Quesneville H."/>
            <person name="Read B."/>
            <person name="Rensing S.A."/>
            <person name="Ritter A."/>
            <person name="Rousvoal S."/>
            <person name="Samanta M."/>
            <person name="Samson G."/>
            <person name="Schroeder D.C."/>
            <person name="Segurens B."/>
            <person name="Strittmatter M."/>
            <person name="Tonon T."/>
            <person name="Tregear J.W."/>
            <person name="Valentin K."/>
            <person name="von Dassow P."/>
            <person name="Yamagishi T."/>
            <person name="Van de Peer Y."/>
            <person name="Wincker P."/>
        </authorList>
    </citation>
    <scope>NUCLEOTIDE SEQUENCE [LARGE SCALE GENOMIC DNA]</scope>
    <source>
        <strain evidence="7">Ec32 / CCAP1310/4</strain>
    </source>
</reference>
<keyword evidence="7" id="KW-1185">Reference proteome</keyword>
<dbReference type="Proteomes" id="UP000002630">
    <property type="component" value="Linkage Group LG05"/>
</dbReference>
<dbReference type="SUPFAM" id="SSF48371">
    <property type="entry name" value="ARM repeat"/>
    <property type="match status" value="2"/>
</dbReference>
<dbReference type="SMART" id="SM01349">
    <property type="entry name" value="TOG"/>
    <property type="match status" value="5"/>
</dbReference>
<dbReference type="GO" id="GO:0061863">
    <property type="term" value="F:microtubule plus end polymerase"/>
    <property type="evidence" value="ECO:0007669"/>
    <property type="project" value="InterPro"/>
</dbReference>
<feature type="compositionally biased region" description="Low complexity" evidence="4">
    <location>
        <begin position="73"/>
        <end position="93"/>
    </location>
</feature>
<organism evidence="6 7">
    <name type="scientific">Ectocarpus siliculosus</name>
    <name type="common">Brown alga</name>
    <name type="synonym">Conferva siliculosa</name>
    <dbReference type="NCBI Taxonomy" id="2880"/>
    <lineage>
        <taxon>Eukaryota</taxon>
        <taxon>Sar</taxon>
        <taxon>Stramenopiles</taxon>
        <taxon>Ochrophyta</taxon>
        <taxon>PX clade</taxon>
        <taxon>Phaeophyceae</taxon>
        <taxon>Ectocarpales</taxon>
        <taxon>Ectocarpaceae</taxon>
        <taxon>Ectocarpus</taxon>
    </lineage>
</organism>
<dbReference type="Pfam" id="PF21040">
    <property type="entry name" value="CEP104-like_TOG"/>
    <property type="match status" value="1"/>
</dbReference>
<feature type="domain" description="TOG" evidence="5">
    <location>
        <begin position="676"/>
        <end position="912"/>
    </location>
</feature>
<protein>
    <recommendedName>
        <fullName evidence="5">TOG domain-containing protein</fullName>
    </recommendedName>
</protein>
<dbReference type="Gene3D" id="1.25.10.10">
    <property type="entry name" value="Leucine-rich Repeat Variant"/>
    <property type="match status" value="5"/>
</dbReference>
<dbReference type="GO" id="GO:0046785">
    <property type="term" value="P:microtubule polymerization"/>
    <property type="evidence" value="ECO:0007669"/>
    <property type="project" value="InterPro"/>
</dbReference>
<feature type="region of interest" description="Disordered" evidence="4">
    <location>
        <begin position="1192"/>
        <end position="1276"/>
    </location>
</feature>
<dbReference type="eggNOG" id="KOG1820">
    <property type="taxonomic scope" value="Eukaryota"/>
</dbReference>
<feature type="compositionally biased region" description="Polar residues" evidence="4">
    <location>
        <begin position="590"/>
        <end position="600"/>
    </location>
</feature>
<feature type="domain" description="TOG" evidence="5">
    <location>
        <begin position="357"/>
        <end position="592"/>
    </location>
</feature>
<feature type="compositionally biased region" description="Basic and acidic residues" evidence="4">
    <location>
        <begin position="1587"/>
        <end position="1600"/>
    </location>
</feature>
<feature type="compositionally biased region" description="Low complexity" evidence="4">
    <location>
        <begin position="1192"/>
        <end position="1202"/>
    </location>
</feature>
<feature type="compositionally biased region" description="Polar residues" evidence="4">
    <location>
        <begin position="1523"/>
        <end position="1532"/>
    </location>
</feature>
<dbReference type="OrthoDB" id="190944at2759"/>
<feature type="domain" description="TOG" evidence="5">
    <location>
        <begin position="1290"/>
        <end position="1522"/>
    </location>
</feature>
<feature type="compositionally biased region" description="Low complexity" evidence="4">
    <location>
        <begin position="614"/>
        <end position="630"/>
    </location>
</feature>
<dbReference type="InterPro" id="IPR011989">
    <property type="entry name" value="ARM-like"/>
</dbReference>
<evidence type="ECO:0000313" key="7">
    <source>
        <dbReference type="Proteomes" id="UP000002630"/>
    </source>
</evidence>
<evidence type="ECO:0000256" key="4">
    <source>
        <dbReference type="SAM" id="MobiDB-lite"/>
    </source>
</evidence>
<feature type="region of interest" description="Disordered" evidence="4">
    <location>
        <begin position="2127"/>
        <end position="2150"/>
    </location>
</feature>
<dbReference type="GO" id="GO:0051010">
    <property type="term" value="F:microtubule plus-end binding"/>
    <property type="evidence" value="ECO:0007669"/>
    <property type="project" value="InterPro"/>
</dbReference>
<evidence type="ECO:0000256" key="3">
    <source>
        <dbReference type="ARBA" id="ARBA00023212"/>
    </source>
</evidence>
<name>D7FMY7_ECTSI</name>
<feature type="region of interest" description="Disordered" evidence="4">
    <location>
        <begin position="590"/>
        <end position="666"/>
    </location>
</feature>
<comment type="subcellular location">
    <subcellularLocation>
        <location evidence="1">Cytoplasm</location>
        <location evidence="1">Cytoskeleton</location>
    </subcellularLocation>
</comment>
<keyword evidence="3" id="KW-0206">Cytoskeleton</keyword>
<keyword evidence="2" id="KW-0963">Cytoplasm</keyword>
<dbReference type="GO" id="GO:0007051">
    <property type="term" value="P:spindle organization"/>
    <property type="evidence" value="ECO:0007669"/>
    <property type="project" value="InterPro"/>
</dbReference>
<accession>D7FMY7</accession>
<feature type="domain" description="TOG" evidence="5">
    <location>
        <begin position="935"/>
        <end position="1178"/>
    </location>
</feature>
<dbReference type="OMA" id="NWKERKE"/>
<dbReference type="PANTHER" id="PTHR12609">
    <property type="entry name" value="MICROTUBULE ASSOCIATED PROTEIN XMAP215"/>
    <property type="match status" value="1"/>
</dbReference>
<dbReference type="InterPro" id="IPR034085">
    <property type="entry name" value="TOG"/>
</dbReference>
<sequence>MECKRSMDCTCPQCAAASAQFSVEDLKQFSSAIDYGEEEGNDSTSPSEPQPPIKPKPIPKRKPNPRPRPAAAPVPKAAVPTAAPQPAVPVAASQGGGAAGDTGEDGPLEGRLVSKNWKDRKAAYDQVLSLYQQAMSDDSDVFRDYAPFLKGMVQDSNASCLDAALDAVLAFADGYVKACEHAPELAPGIVAKGLSGRPGTVSRAEAVLLKFMEVDTPDVVAAVLLEGLSDKKPKVPPACVGILANAIQLFGARAMPLKDLKAALPGMISHKVVPVRQQGLALAAEIISWCGEPMLASVTSELRSAQKTDLDGLVKEKATGSPRVPTLYLRKDRPSESDEVGDESKGPAVEEVFDPREFIEPVDILSKLPKTEFNQKVAATKWSEILEGLNIAIEMIGDVPKLTAGDYGDMVQKLKRLGDHSHVQVASTSHRLLSLMAEGLGQGFHPYFRSILGAMLVKLKDKKCAGVLGTCLDRVYGNPHSLDQVVDEVVAALDTKKAIHARVATLGWISRCVAKSKPAVGIATLTTLAKATIRLVDDSDPKIREAGSATVAAIANASRGAKGPAPPVWAVVLELQTANARAFKRIQGQVNGAGSNTPTQPEKVPSAPPQGQRSAGKSTSAATEKSAAATRGTSKPQPKPRTAPSSSAGQRKPSAPSAKETSDDAVDDAVSITLEEAVDKLDGAGIEGWGDSILPGLRGTAWKEKVASIERITQGVQSDPGSLLTPVVMVLAAHTKQFKDSNFNVLKASFLGITTLLEAAHAAGVAKGNQTVVSTVVAPAVEKLGDRKLQETTSSLLTSAAESFGPSWVARRVMKAAGQAKAPLVHSEALTWLHACVKDFGAAVLPAPQVVAFAVSELEHVNPKVRTSSLDLLGSMYHRLGPPMKALLPELRAALQSQVDGVFSKVGYDPTADAQVVRRAPTVGDEVQGQAAAGGGLPRIDLSTLLEKDCLPRMQCIKGKEAWKGRKAAIEEVVQACGKSGNHLEANRFMVEVLKALTPRLADSQSNLKPLAASALAEVASSVGADSSPKLTRIYAEPLLACVADNRKMMRDAAIAALEKVTLSGGTLHVPTTEALIGPVVVAMTNTVGRIELLTWLKSFLAQIPSGEGPTSLVSPLLVCMQDKSAGARQVAQECLSVLVAAGTVQPSRVRAGTRDFQPAVMRQLKPALEKILENSGDAGSGVVEAADTAAPSAATQAAPPTVVSKLVRGGPHTGGSSGVQTKRPLRSTIAQKIESTSESEGTPSSSGGPLLSTSSKAKRLESEKRTRWFVSSDEPRDHQTSSLKALWSPLARSDAVDILFPTRVGSMECGTPGMELLSCALRDQRVSFMDQLDLIFKWISLRLCEKENVKAMGQLLHFLGDTFDALVAAQYRLEDMEVDALLPTLLEKSGQAKERFRVAIRGLLTKVPLLCSYAKYSPLLLQATASKNSRTRIACLLELSRCIGADGPASALGKKGLKELAKHVDSDQAEVRSAALDAVEACYLGLDKDSSRIHRLLGAVNDKTKTLIDERMKAADRKNISKAPSGSQANTRGLRESAAAAPAIPDSEQRGQQARLPPPPPETSPGGGALEKPTPQALASTPARTVDTHSERSGDDNHRASLGGLGADSTWGDGSSGALLNTSSGHAGSDDEGPFRFDCNALEVQLSPRSRQRETSNTAADEEFNSLLTELDDGLLQCRTLLNISPQDRSAAVDQIKNLSSWATAQGQRTDGTDGEAVLERHHSRLIETLVRCLRLSFTGSAAVADGDAHYAEVAGAGGIDLELAPEVVTALDDVCVVSPRSFDAPSLAALLEEVCLWLVEQRIGPRAQHSNYKSCDPYAQVQHKLNRVATASGSANPLVAMSALLDVMANAHAKSAGRQEPEQVSGRGKRSLETKLLKVYVKLLARLLRDSEKDSFGRNDGGSKELGLPLVLRALHKYHLAEKQRDAVNHSNLEDRTACDAAQRLVSMLCERLCSAFGSSAVVGTSNVMREEEGSESAASVEAWTTTLGRCLVTMKENTADRRHSSQVAPIKTDHVAEIARLIGLVSAESQNVGDGSDGSAALTELQAYVQRWPEAQSTLEHQVDRLKPRFRQFILEGCKAQQQTAEAGLRSTPLRGRMADVHGSLRRGQAAATLAQDDGARKSLTFDNGLQPGTQVSHADQDDTRSTNRLQEIRRRMGVLGARDAVGTGGGRFF</sequence>
<dbReference type="InterPro" id="IPR045110">
    <property type="entry name" value="XMAP215"/>
</dbReference>
<dbReference type="InterPro" id="IPR048491">
    <property type="entry name" value="XMAP215_CLASP_TOG"/>
</dbReference>
<dbReference type="EMBL" id="FN648230">
    <property type="protein sequence ID" value="CBJ30051.1"/>
    <property type="molecule type" value="Genomic_DNA"/>
</dbReference>
<evidence type="ECO:0000256" key="2">
    <source>
        <dbReference type="ARBA" id="ARBA00022490"/>
    </source>
</evidence>
<dbReference type="GO" id="GO:0030951">
    <property type="term" value="P:establishment or maintenance of microtubule cytoskeleton polarity"/>
    <property type="evidence" value="ECO:0007669"/>
    <property type="project" value="InterPro"/>
</dbReference>
<evidence type="ECO:0000259" key="5">
    <source>
        <dbReference type="SMART" id="SM01349"/>
    </source>
</evidence>
<dbReference type="EMBL" id="FN649730">
    <property type="protein sequence ID" value="CBJ30051.1"/>
    <property type="molecule type" value="Genomic_DNA"/>
</dbReference>
<dbReference type="GO" id="GO:0005856">
    <property type="term" value="C:cytoskeleton"/>
    <property type="evidence" value="ECO:0007669"/>
    <property type="project" value="UniProtKB-SubCell"/>
</dbReference>
<feature type="compositionally biased region" description="Low complexity" evidence="4">
    <location>
        <begin position="1235"/>
        <end position="1256"/>
    </location>
</feature>
<proteinExistence type="predicted"/>